<dbReference type="AlphaFoldDB" id="A0A811MJT0"/>
<proteinExistence type="predicted"/>
<sequence>MEKEAARLSSCAVVLDLCRGQGDVEPEEVNKALRVRFGVQRGDVKVSRHQPENFLAVFKYPHHRDAAVALERLPVGNLDFRIWPWCSLPYGDHCDLRHHVRLCLEGIPAHAWNESIAKRVVARVCDLDYVEARSLRRDDTRALCLWAWTYNPSDIPKRDGDADRPNDPRPSDNSRSCPPGEGARATAAAPTLPVQPGASLQDAEGSMTPGPPSAQPALHTAASSRSSETQDPPDTVMPCPTTLLPRNRRFRPNCVYVRRKQRTTTTALASAPAQQSAAASFIDTVTLQTAKPVLQGPPQRAVAARRRKRQPSAPQRKSVRVAAASWPRGDAQAKARQVLMKKLGFVEDEDRSADDALLGYFKLFSGPTFWPGGQGTDGAVRTRQRHWCWQLPGMSTRDRRKGYIWLPNVV</sequence>
<feature type="region of interest" description="Disordered" evidence="1">
    <location>
        <begin position="293"/>
        <end position="319"/>
    </location>
</feature>
<gene>
    <name evidence="2" type="ORF">NCGR_LOCUS3613</name>
</gene>
<evidence type="ECO:0000256" key="1">
    <source>
        <dbReference type="SAM" id="MobiDB-lite"/>
    </source>
</evidence>
<feature type="region of interest" description="Disordered" evidence="1">
    <location>
        <begin position="155"/>
        <end position="245"/>
    </location>
</feature>
<dbReference type="InterPro" id="IPR053253">
    <property type="entry name" value="Sex_diff_modulator"/>
</dbReference>
<accession>A0A811MJT0</accession>
<evidence type="ECO:0008006" key="4">
    <source>
        <dbReference type="Google" id="ProtNLM"/>
    </source>
</evidence>
<protein>
    <recommendedName>
        <fullName evidence="4">DUF4283 domain-containing protein</fullName>
    </recommendedName>
</protein>
<reference evidence="2" key="1">
    <citation type="submission" date="2020-10" db="EMBL/GenBank/DDBJ databases">
        <authorList>
            <person name="Han B."/>
            <person name="Lu T."/>
            <person name="Zhao Q."/>
            <person name="Huang X."/>
            <person name="Zhao Y."/>
        </authorList>
    </citation>
    <scope>NUCLEOTIDE SEQUENCE</scope>
</reference>
<dbReference type="EMBL" id="CAJGYO010000001">
    <property type="protein sequence ID" value="CAD6205845.1"/>
    <property type="molecule type" value="Genomic_DNA"/>
</dbReference>
<organism evidence="2 3">
    <name type="scientific">Miscanthus lutarioriparius</name>
    <dbReference type="NCBI Taxonomy" id="422564"/>
    <lineage>
        <taxon>Eukaryota</taxon>
        <taxon>Viridiplantae</taxon>
        <taxon>Streptophyta</taxon>
        <taxon>Embryophyta</taxon>
        <taxon>Tracheophyta</taxon>
        <taxon>Spermatophyta</taxon>
        <taxon>Magnoliopsida</taxon>
        <taxon>Liliopsida</taxon>
        <taxon>Poales</taxon>
        <taxon>Poaceae</taxon>
        <taxon>PACMAD clade</taxon>
        <taxon>Panicoideae</taxon>
        <taxon>Andropogonodae</taxon>
        <taxon>Andropogoneae</taxon>
        <taxon>Saccharinae</taxon>
        <taxon>Miscanthus</taxon>
    </lineage>
</organism>
<feature type="compositionally biased region" description="Polar residues" evidence="1">
    <location>
        <begin position="221"/>
        <end position="232"/>
    </location>
</feature>
<comment type="caution">
    <text evidence="2">The sequence shown here is derived from an EMBL/GenBank/DDBJ whole genome shotgun (WGS) entry which is preliminary data.</text>
</comment>
<dbReference type="Proteomes" id="UP000604825">
    <property type="component" value="Unassembled WGS sequence"/>
</dbReference>
<evidence type="ECO:0000313" key="2">
    <source>
        <dbReference type="EMBL" id="CAD6205845.1"/>
    </source>
</evidence>
<feature type="compositionally biased region" description="Basic and acidic residues" evidence="1">
    <location>
        <begin position="155"/>
        <end position="172"/>
    </location>
</feature>
<keyword evidence="3" id="KW-1185">Reference proteome</keyword>
<evidence type="ECO:0000313" key="3">
    <source>
        <dbReference type="Proteomes" id="UP000604825"/>
    </source>
</evidence>
<dbReference type="PANTHER" id="PTHR33087">
    <property type="entry name" value="OS07G0539200 PROTEIN"/>
    <property type="match status" value="1"/>
</dbReference>
<name>A0A811MJT0_9POAL</name>
<dbReference type="PANTHER" id="PTHR33087:SF21">
    <property type="entry name" value="OS03G0782100 PROTEIN"/>
    <property type="match status" value="1"/>
</dbReference>